<dbReference type="Pfam" id="PF12022">
    <property type="entry name" value="COG2_C"/>
    <property type="match status" value="1"/>
</dbReference>
<feature type="coiled-coil region" evidence="1">
    <location>
        <begin position="85"/>
        <end position="122"/>
    </location>
</feature>
<feature type="domain" description="COG complex component COG2 C-terminal" evidence="2">
    <location>
        <begin position="341"/>
        <end position="612"/>
    </location>
</feature>
<dbReference type="GO" id="GO:0016020">
    <property type="term" value="C:membrane"/>
    <property type="evidence" value="ECO:0007669"/>
    <property type="project" value="InterPro"/>
</dbReference>
<sequence length="642" mass="75634">MEIINNLNQEYLLDKNFNLNKFLLSKSINNLLDYEKDLILLQHQTTIKIFELIYKDYNNFINLKDFIKDDKLYLDYLLISITSFKSNLNRKLSQLNDNRDTLNNHLHNRQLIKNDLNDLNQKINFINNFNHINNLISSQDNKPKQLKRISLQFNKLIYLNRRTNEKNINKLKQNLLDKINNEFFIQLNSPSNPELVDLIRSYEILNSLDQSQLVFRKFVKSLLDKLRKDNLFEEIINTISSNLSPLINLFENCQNSNKIRQSLLSISENNSHYNYFDSLYLEVESSLINKLGLDLFSIGKPNLFHKNYNEFQSFITNFETFAPSIQAINNIRSLSQNGILQRFQLNNYFQLRFKELVSVVEGAFHSPLIYCQSTDDIYTIKQTERLAWALNRCWTDEVVLDDLLAKFWKVTLQLLSRYKTWLDDTLDEFLAQKSQQDNDQKLLEFLINSRCDIDTIFTTTVDLWNNKIKQHFTEILKDELDTIQESLFESLDTIKLDFGQNCLNLIISIQITKLSKHLSGVKSVYKLSAPRKHQDKPSEFIDTLINDLISFNNQTKLDNYKEIINEKVTSELIERYFNQISEIKSQESSFIKYKRGLGSSKDSNQINKQIDLDLDYFKLKISQFSQKNSAVIDNYIVPEDVS</sequence>
<dbReference type="GO" id="GO:0007030">
    <property type="term" value="P:Golgi organization"/>
    <property type="evidence" value="ECO:0007669"/>
    <property type="project" value="InterPro"/>
</dbReference>
<name>A0A4T0NKM9_9BASI</name>
<evidence type="ECO:0000256" key="1">
    <source>
        <dbReference type="SAM" id="Coils"/>
    </source>
</evidence>
<organism evidence="3 4">
    <name type="scientific">Wallemia mellicola</name>
    <dbReference type="NCBI Taxonomy" id="1708541"/>
    <lineage>
        <taxon>Eukaryota</taxon>
        <taxon>Fungi</taxon>
        <taxon>Dikarya</taxon>
        <taxon>Basidiomycota</taxon>
        <taxon>Wallemiomycotina</taxon>
        <taxon>Wallemiomycetes</taxon>
        <taxon>Wallemiales</taxon>
        <taxon>Wallemiaceae</taxon>
        <taxon>Wallemia</taxon>
    </lineage>
</organism>
<dbReference type="InterPro" id="IPR024603">
    <property type="entry name" value="COG_complex_COG2_C"/>
</dbReference>
<accession>A0A4T0NKM9</accession>
<evidence type="ECO:0000313" key="4">
    <source>
        <dbReference type="Proteomes" id="UP000307169"/>
    </source>
</evidence>
<evidence type="ECO:0000313" key="3">
    <source>
        <dbReference type="EMBL" id="TIB97137.1"/>
    </source>
</evidence>
<keyword evidence="1" id="KW-0175">Coiled coil</keyword>
<dbReference type="PANTHER" id="PTHR12961">
    <property type="entry name" value="CONSERVED OLIGOMERIC GOLGI COMPLEX COMPONENT 2"/>
    <property type="match status" value="1"/>
</dbReference>
<dbReference type="PANTHER" id="PTHR12961:SF0">
    <property type="entry name" value="CONSERVED OLIGOMERIC GOLGI COMPLEX SUBUNIT 2"/>
    <property type="match status" value="1"/>
</dbReference>
<dbReference type="EMBL" id="SPRH01000052">
    <property type="protein sequence ID" value="TIB97137.1"/>
    <property type="molecule type" value="Genomic_DNA"/>
</dbReference>
<dbReference type="GO" id="GO:0006891">
    <property type="term" value="P:intra-Golgi vesicle-mediated transport"/>
    <property type="evidence" value="ECO:0007669"/>
    <property type="project" value="TreeGrafter"/>
</dbReference>
<evidence type="ECO:0000259" key="2">
    <source>
        <dbReference type="Pfam" id="PF12022"/>
    </source>
</evidence>
<comment type="caution">
    <text evidence="3">The sequence shown here is derived from an EMBL/GenBank/DDBJ whole genome shotgun (WGS) entry which is preliminary data.</text>
</comment>
<dbReference type="GO" id="GO:0015031">
    <property type="term" value="P:protein transport"/>
    <property type="evidence" value="ECO:0007669"/>
    <property type="project" value="InterPro"/>
</dbReference>
<protein>
    <recommendedName>
        <fullName evidence="2">COG complex component COG2 C-terminal domain-containing protein</fullName>
    </recommendedName>
</protein>
<dbReference type="InterPro" id="IPR009316">
    <property type="entry name" value="COG2"/>
</dbReference>
<dbReference type="AlphaFoldDB" id="A0A4T0NKM9"/>
<gene>
    <name evidence="3" type="ORF">E3Q17_03527</name>
</gene>
<proteinExistence type="predicted"/>
<dbReference type="Proteomes" id="UP000307169">
    <property type="component" value="Unassembled WGS sequence"/>
</dbReference>
<dbReference type="GO" id="GO:0017119">
    <property type="term" value="C:Golgi transport complex"/>
    <property type="evidence" value="ECO:0007669"/>
    <property type="project" value="TreeGrafter"/>
</dbReference>
<reference evidence="3 4" key="1">
    <citation type="submission" date="2019-03" db="EMBL/GenBank/DDBJ databases">
        <title>Sequencing 25 genomes of Wallemia mellicola.</title>
        <authorList>
            <person name="Gostincar C."/>
        </authorList>
    </citation>
    <scope>NUCLEOTIDE SEQUENCE [LARGE SCALE GENOMIC DNA]</scope>
    <source>
        <strain evidence="3 4">EXF-1262</strain>
    </source>
</reference>